<gene>
    <name evidence="2" type="ORF">ACFFGT_17875</name>
</gene>
<evidence type="ECO:0000313" key="2">
    <source>
        <dbReference type="EMBL" id="MFC0516094.1"/>
    </source>
</evidence>
<reference evidence="2 3" key="1">
    <citation type="submission" date="2024-09" db="EMBL/GenBank/DDBJ databases">
        <authorList>
            <person name="Sun Q."/>
            <person name="Mori K."/>
        </authorList>
    </citation>
    <scope>NUCLEOTIDE SEQUENCE [LARGE SCALE GENOMIC DNA]</scope>
    <source>
        <strain evidence="2 3">NCAIM B.02415</strain>
    </source>
</reference>
<feature type="transmembrane region" description="Helical" evidence="1">
    <location>
        <begin position="12"/>
        <end position="31"/>
    </location>
</feature>
<proteinExistence type="predicted"/>
<keyword evidence="1" id="KW-0812">Transmembrane</keyword>
<dbReference type="EMBL" id="JBHLTS010000023">
    <property type="protein sequence ID" value="MFC0516094.1"/>
    <property type="molecule type" value="Genomic_DNA"/>
</dbReference>
<evidence type="ECO:0000256" key="1">
    <source>
        <dbReference type="SAM" id="Phobius"/>
    </source>
</evidence>
<evidence type="ECO:0000313" key="3">
    <source>
        <dbReference type="Proteomes" id="UP001589828"/>
    </source>
</evidence>
<keyword evidence="1" id="KW-0472">Membrane</keyword>
<comment type="caution">
    <text evidence="2">The sequence shown here is derived from an EMBL/GenBank/DDBJ whole genome shotgun (WGS) entry which is preliminary data.</text>
</comment>
<organism evidence="2 3">
    <name type="scientific">Mucilaginibacter angelicae</name>
    <dbReference type="NCBI Taxonomy" id="869718"/>
    <lineage>
        <taxon>Bacteria</taxon>
        <taxon>Pseudomonadati</taxon>
        <taxon>Bacteroidota</taxon>
        <taxon>Sphingobacteriia</taxon>
        <taxon>Sphingobacteriales</taxon>
        <taxon>Sphingobacteriaceae</taxon>
        <taxon>Mucilaginibacter</taxon>
    </lineage>
</organism>
<accession>A0ABV6L9K0</accession>
<name>A0ABV6L9K0_9SPHI</name>
<protein>
    <submittedName>
        <fullName evidence="2">Uncharacterized protein</fullName>
    </submittedName>
</protein>
<sequence length="99" mass="11021">MSRNDKSPHILNAASNLLGLCFVVLTSLKFLKLSERTYIDETVTIALVFFMLSCILSFLSIRGNIKPGGRLEALSDYFFLGGMIVLFVTAILIIFKVMV</sequence>
<keyword evidence="1" id="KW-1133">Transmembrane helix</keyword>
<keyword evidence="3" id="KW-1185">Reference proteome</keyword>
<feature type="transmembrane region" description="Helical" evidence="1">
    <location>
        <begin position="77"/>
        <end position="95"/>
    </location>
</feature>
<dbReference type="RefSeq" id="WP_377023895.1">
    <property type="nucleotide sequence ID" value="NZ_JBHLTS010000023.1"/>
</dbReference>
<dbReference type="Proteomes" id="UP001589828">
    <property type="component" value="Unassembled WGS sequence"/>
</dbReference>
<feature type="transmembrane region" description="Helical" evidence="1">
    <location>
        <begin position="43"/>
        <end position="65"/>
    </location>
</feature>